<evidence type="ECO:0008006" key="4">
    <source>
        <dbReference type="Google" id="ProtNLM"/>
    </source>
</evidence>
<dbReference type="Proteomes" id="UP000257109">
    <property type="component" value="Unassembled WGS sequence"/>
</dbReference>
<accession>A0A371HHV8</accession>
<organism evidence="2 3">
    <name type="scientific">Mucuna pruriens</name>
    <name type="common">Velvet bean</name>
    <name type="synonym">Dolichos pruriens</name>
    <dbReference type="NCBI Taxonomy" id="157652"/>
    <lineage>
        <taxon>Eukaryota</taxon>
        <taxon>Viridiplantae</taxon>
        <taxon>Streptophyta</taxon>
        <taxon>Embryophyta</taxon>
        <taxon>Tracheophyta</taxon>
        <taxon>Spermatophyta</taxon>
        <taxon>Magnoliopsida</taxon>
        <taxon>eudicotyledons</taxon>
        <taxon>Gunneridae</taxon>
        <taxon>Pentapetalae</taxon>
        <taxon>rosids</taxon>
        <taxon>fabids</taxon>
        <taxon>Fabales</taxon>
        <taxon>Fabaceae</taxon>
        <taxon>Papilionoideae</taxon>
        <taxon>50 kb inversion clade</taxon>
        <taxon>NPAAA clade</taxon>
        <taxon>indigoferoid/millettioid clade</taxon>
        <taxon>Phaseoleae</taxon>
        <taxon>Mucuna</taxon>
    </lineage>
</organism>
<feature type="compositionally biased region" description="Polar residues" evidence="1">
    <location>
        <begin position="89"/>
        <end position="101"/>
    </location>
</feature>
<keyword evidence="3" id="KW-1185">Reference proteome</keyword>
<dbReference type="PANTHER" id="PTHR33623:SF4">
    <property type="entry name" value="DUF4378 DOMAIN-CONTAINING PROTEIN"/>
    <property type="match status" value="1"/>
</dbReference>
<evidence type="ECO:0000313" key="2">
    <source>
        <dbReference type="EMBL" id="RDY02375.1"/>
    </source>
</evidence>
<name>A0A371HHV8_MUCPR</name>
<comment type="caution">
    <text evidence="2">The sequence shown here is derived from an EMBL/GenBank/DDBJ whole genome shotgun (WGS) entry which is preliminary data.</text>
</comment>
<protein>
    <recommendedName>
        <fullName evidence="4">DUF4378 domain-containing protein</fullName>
    </recommendedName>
</protein>
<evidence type="ECO:0000256" key="1">
    <source>
        <dbReference type="SAM" id="MobiDB-lite"/>
    </source>
</evidence>
<feature type="non-terminal residue" evidence="2">
    <location>
        <position position="1"/>
    </location>
</feature>
<dbReference type="AlphaFoldDB" id="A0A371HHV8"/>
<sequence>MKQEYWSNEKEQFSPVSILDCPFEDEEEKSHFSSTSTVLSFIEGAKAKHMQKRRHFEGVAPLEPVVLEKRFTRLELEDEPRKHYRKQCSPVSMRTQNGNSNLRRDKSHNIEENARDLLNLVKSSIQSNCLIIKTENLLFDYFKQSIEENKDIDDDDSKKLHLCKVAEDWIHGQPQEVYLDWEVQGGRCVYVREMDKCGEWKNFDQEIHQLALELANEVLANLVNDSLLDLLTTLT</sequence>
<feature type="region of interest" description="Disordered" evidence="1">
    <location>
        <begin position="85"/>
        <end position="104"/>
    </location>
</feature>
<dbReference type="EMBL" id="QJKJ01002547">
    <property type="protein sequence ID" value="RDY02375.1"/>
    <property type="molecule type" value="Genomic_DNA"/>
</dbReference>
<dbReference type="PANTHER" id="PTHR33623">
    <property type="entry name" value="OS04G0572500 PROTEIN"/>
    <property type="match status" value="1"/>
</dbReference>
<evidence type="ECO:0000313" key="3">
    <source>
        <dbReference type="Proteomes" id="UP000257109"/>
    </source>
</evidence>
<dbReference type="STRING" id="157652.A0A371HHV8"/>
<dbReference type="OrthoDB" id="668456at2759"/>
<reference evidence="2" key="1">
    <citation type="submission" date="2018-05" db="EMBL/GenBank/DDBJ databases">
        <title>Draft genome of Mucuna pruriens seed.</title>
        <authorList>
            <person name="Nnadi N.E."/>
            <person name="Vos R."/>
            <person name="Hasami M.H."/>
            <person name="Devisetty U.K."/>
            <person name="Aguiy J.C."/>
        </authorList>
    </citation>
    <scope>NUCLEOTIDE SEQUENCE [LARGE SCALE GENOMIC DNA]</scope>
    <source>
        <strain evidence="2">JCA_2017</strain>
    </source>
</reference>
<proteinExistence type="predicted"/>
<gene>
    <name evidence="2" type="ORF">CR513_14170</name>
</gene>